<accession>A0ABU0A0Y2</accession>
<gene>
    <name evidence="2" type="ORF">J2S74_004597</name>
</gene>
<organism evidence="2 3">
    <name type="scientific">Evansella vedderi</name>
    <dbReference type="NCBI Taxonomy" id="38282"/>
    <lineage>
        <taxon>Bacteria</taxon>
        <taxon>Bacillati</taxon>
        <taxon>Bacillota</taxon>
        <taxon>Bacilli</taxon>
        <taxon>Bacillales</taxon>
        <taxon>Bacillaceae</taxon>
        <taxon>Evansella</taxon>
    </lineage>
</organism>
<name>A0ABU0A0Y2_9BACI</name>
<keyword evidence="3" id="KW-1185">Reference proteome</keyword>
<dbReference type="RefSeq" id="WP_307330427.1">
    <property type="nucleotide sequence ID" value="NZ_JAUSUG010000023.1"/>
</dbReference>
<keyword evidence="1" id="KW-0472">Membrane</keyword>
<protein>
    <recommendedName>
        <fullName evidence="4">NADH dehydrogenase subunit 4L</fullName>
    </recommendedName>
</protein>
<proteinExistence type="predicted"/>
<dbReference type="EMBL" id="JAUSUG010000023">
    <property type="protein sequence ID" value="MDQ0257151.1"/>
    <property type="molecule type" value="Genomic_DNA"/>
</dbReference>
<dbReference type="Proteomes" id="UP001230005">
    <property type="component" value="Unassembled WGS sequence"/>
</dbReference>
<reference evidence="2 3" key="1">
    <citation type="submission" date="2023-07" db="EMBL/GenBank/DDBJ databases">
        <title>Genomic Encyclopedia of Type Strains, Phase IV (KMG-IV): sequencing the most valuable type-strain genomes for metagenomic binning, comparative biology and taxonomic classification.</title>
        <authorList>
            <person name="Goeker M."/>
        </authorList>
    </citation>
    <scope>NUCLEOTIDE SEQUENCE [LARGE SCALE GENOMIC DNA]</scope>
    <source>
        <strain evidence="2 3">DSM 9768</strain>
    </source>
</reference>
<keyword evidence="1" id="KW-1133">Transmembrane helix</keyword>
<evidence type="ECO:0000256" key="1">
    <source>
        <dbReference type="SAM" id="Phobius"/>
    </source>
</evidence>
<evidence type="ECO:0000313" key="2">
    <source>
        <dbReference type="EMBL" id="MDQ0257151.1"/>
    </source>
</evidence>
<comment type="caution">
    <text evidence="2">The sequence shown here is derived from an EMBL/GenBank/DDBJ whole genome shotgun (WGS) entry which is preliminary data.</text>
</comment>
<keyword evidence="1" id="KW-0812">Transmembrane</keyword>
<evidence type="ECO:0000313" key="3">
    <source>
        <dbReference type="Proteomes" id="UP001230005"/>
    </source>
</evidence>
<sequence length="48" mass="5427">MKIFVTLLLVLAIISLVVGVKKKQRNMIIISSLASVGFLVLYMVLFRF</sequence>
<evidence type="ECO:0008006" key="4">
    <source>
        <dbReference type="Google" id="ProtNLM"/>
    </source>
</evidence>
<feature type="transmembrane region" description="Helical" evidence="1">
    <location>
        <begin position="29"/>
        <end position="46"/>
    </location>
</feature>